<sequence>MDEYASFPSTPISSQPNTPGWYTPSANGQGRGGYHANPSEPPSYFPQFQPNPPQVSINDKIKVPPPILLRYAGTNTLSNKGCLKIHVPGWATTLIQPPQIFATGERLAPQDDTVLTGSLEVIMKERRKVQAISVGVQSVCRLWMGDTRGWEEDGVFERGVEVLGGNEEGIWLEQGSQSFSFNILLPATLATTNWHKFGRLSYIITARVQGVSPAPYSNFPSLFKANTSMHLDPEIRFVHDFEKVIAHSAHVLEEERRGRAREVGLSPVRGKGRSTSKGGVVGHMRDLSLGSGDTADPITHGRTPSPSMGGHYTRRQNAENPPTSPPTESDLSKHLQPRSEKTGWMKGDLVQSRELWIQATSPVTGDVVPLDMRRESFVEGLGPWKFRASADVFAIAAVILIDFRLPLPSPTTSIFLLRLTLSQRYTLTSPRTPDLPPYEPQPAQDFVIYQVGKPGRQGERFPGLDVGALWRGTEVEGKIAESEEGKKGVSSKGQSQEGWKIKAVARLPTHDKIRPSTNEGTITPIRVSHELIIQVYYSCYGEKLNGEKINGPGELRRMTSRSPIHVPSCHCIDEALHLPPYDFLPPPSSSSGIDSVISSPPDKKKWCMCGPSFEELGKAAMEKDRIRETLEEQMEEEEGGGAGGSRDAERVGRLRVRAEANARNKATSGGSGGSGGSR</sequence>
<dbReference type="Proteomes" id="UP000094065">
    <property type="component" value="Unassembled WGS sequence"/>
</dbReference>
<reference evidence="2 3" key="1">
    <citation type="submission" date="2016-06" db="EMBL/GenBank/DDBJ databases">
        <title>Evolution of pathogenesis and genome organization in the Tremellales.</title>
        <authorList>
            <person name="Cuomo C."/>
            <person name="Litvintseva A."/>
            <person name="Heitman J."/>
            <person name="Chen Y."/>
            <person name="Sun S."/>
            <person name="Springer D."/>
            <person name="Dromer F."/>
            <person name="Young S."/>
            <person name="Zeng Q."/>
            <person name="Chapman S."/>
            <person name="Gujja S."/>
            <person name="Saif S."/>
            <person name="Birren B."/>
        </authorList>
    </citation>
    <scope>NUCLEOTIDE SEQUENCE [LARGE SCALE GENOMIC DNA]</scope>
    <source>
        <strain evidence="2 3">CBS 6039</strain>
    </source>
</reference>
<proteinExistence type="predicted"/>
<dbReference type="STRING" id="1295533.A0A1E3HT94"/>
<feature type="compositionally biased region" description="Polar residues" evidence="1">
    <location>
        <begin position="318"/>
        <end position="329"/>
    </location>
</feature>
<feature type="compositionally biased region" description="Basic and acidic residues" evidence="1">
    <location>
        <begin position="646"/>
        <end position="662"/>
    </location>
</feature>
<evidence type="ECO:0008006" key="4">
    <source>
        <dbReference type="Google" id="ProtNLM"/>
    </source>
</evidence>
<name>A0A1E3HT94_9TREE</name>
<feature type="compositionally biased region" description="Gly residues" evidence="1">
    <location>
        <begin position="669"/>
        <end position="678"/>
    </location>
</feature>
<feature type="region of interest" description="Disordered" evidence="1">
    <location>
        <begin position="255"/>
        <end position="344"/>
    </location>
</feature>
<keyword evidence="3" id="KW-1185">Reference proteome</keyword>
<accession>A0A1E3HT94</accession>
<evidence type="ECO:0000313" key="3">
    <source>
        <dbReference type="Proteomes" id="UP000094065"/>
    </source>
</evidence>
<protein>
    <recommendedName>
        <fullName evidence="4">Arrestin-like N-terminal domain-containing protein</fullName>
    </recommendedName>
</protein>
<evidence type="ECO:0000313" key="2">
    <source>
        <dbReference type="EMBL" id="ODN79365.1"/>
    </source>
</evidence>
<comment type="caution">
    <text evidence="2">The sequence shown here is derived from an EMBL/GenBank/DDBJ whole genome shotgun (WGS) entry which is preliminary data.</text>
</comment>
<feature type="compositionally biased region" description="Polar residues" evidence="1">
    <location>
        <begin position="7"/>
        <end position="28"/>
    </location>
</feature>
<dbReference type="AlphaFoldDB" id="A0A1E3HT94"/>
<dbReference type="RefSeq" id="XP_018994212.1">
    <property type="nucleotide sequence ID" value="XM_019137186.1"/>
</dbReference>
<feature type="compositionally biased region" description="Pro residues" evidence="1">
    <location>
        <begin position="39"/>
        <end position="51"/>
    </location>
</feature>
<gene>
    <name evidence="2" type="ORF">L202_03369</name>
</gene>
<evidence type="ECO:0000256" key="1">
    <source>
        <dbReference type="SAM" id="MobiDB-lite"/>
    </source>
</evidence>
<dbReference type="GeneID" id="30154678"/>
<feature type="region of interest" description="Disordered" evidence="1">
    <location>
        <begin position="627"/>
        <end position="678"/>
    </location>
</feature>
<organism evidence="2 3">
    <name type="scientific">Cryptococcus amylolentus CBS 6039</name>
    <dbReference type="NCBI Taxonomy" id="1295533"/>
    <lineage>
        <taxon>Eukaryota</taxon>
        <taxon>Fungi</taxon>
        <taxon>Dikarya</taxon>
        <taxon>Basidiomycota</taxon>
        <taxon>Agaricomycotina</taxon>
        <taxon>Tremellomycetes</taxon>
        <taxon>Tremellales</taxon>
        <taxon>Cryptococcaceae</taxon>
        <taxon>Cryptococcus</taxon>
    </lineage>
</organism>
<feature type="region of interest" description="Disordered" evidence="1">
    <location>
        <begin position="1"/>
        <end position="51"/>
    </location>
</feature>
<dbReference type="EMBL" id="AWGJ01000005">
    <property type="protein sequence ID" value="ODN79365.1"/>
    <property type="molecule type" value="Genomic_DNA"/>
</dbReference>
<feature type="compositionally biased region" description="Basic and acidic residues" evidence="1">
    <location>
        <begin position="330"/>
        <end position="343"/>
    </location>
</feature>
<dbReference type="OrthoDB" id="3345971at2759"/>